<dbReference type="SMART" id="SM00315">
    <property type="entry name" value="RGS"/>
    <property type="match status" value="1"/>
</dbReference>
<evidence type="ECO:0000256" key="3">
    <source>
        <dbReference type="SAM" id="Phobius"/>
    </source>
</evidence>
<dbReference type="Gene3D" id="3.30.1520.10">
    <property type="entry name" value="Phox-like domain"/>
    <property type="match status" value="1"/>
</dbReference>
<dbReference type="SMART" id="SM00312">
    <property type="entry name" value="PX"/>
    <property type="match status" value="1"/>
</dbReference>
<feature type="region of interest" description="Disordered" evidence="2">
    <location>
        <begin position="753"/>
        <end position="776"/>
    </location>
</feature>
<dbReference type="InterPro" id="IPR001683">
    <property type="entry name" value="PX_dom"/>
</dbReference>
<keyword evidence="8" id="KW-1185">Reference proteome</keyword>
<name>A0A2S5BJ45_9BASI</name>
<dbReference type="EMBL" id="PJQD01000001">
    <property type="protein sequence ID" value="POY76795.1"/>
    <property type="molecule type" value="Genomic_DNA"/>
</dbReference>
<accession>A0A2S5BJ45</accession>
<evidence type="ECO:0008006" key="9">
    <source>
        <dbReference type="Google" id="ProtNLM"/>
    </source>
</evidence>
<dbReference type="Pfam" id="PF00787">
    <property type="entry name" value="PX"/>
    <property type="match status" value="1"/>
</dbReference>
<dbReference type="PROSITE" id="PS51207">
    <property type="entry name" value="PXA"/>
    <property type="match status" value="1"/>
</dbReference>
<keyword evidence="3" id="KW-0472">Membrane</keyword>
<dbReference type="PROSITE" id="PS50132">
    <property type="entry name" value="RGS"/>
    <property type="match status" value="1"/>
</dbReference>
<dbReference type="InterPro" id="IPR013937">
    <property type="entry name" value="Sorting_nexin_C"/>
</dbReference>
<feature type="region of interest" description="Disordered" evidence="2">
    <location>
        <begin position="699"/>
        <end position="726"/>
    </location>
</feature>
<gene>
    <name evidence="7" type="ORF">BMF94_0045</name>
</gene>
<keyword evidence="3" id="KW-0812">Transmembrane</keyword>
<dbReference type="InterPro" id="IPR036871">
    <property type="entry name" value="PX_dom_sf"/>
</dbReference>
<protein>
    <recommendedName>
        <fullName evidence="9">PXA domain-containing protein</fullName>
    </recommendedName>
</protein>
<dbReference type="Pfam" id="PF00615">
    <property type="entry name" value="RGS"/>
    <property type="match status" value="1"/>
</dbReference>
<dbReference type="GO" id="GO:0035091">
    <property type="term" value="F:phosphatidylinositol binding"/>
    <property type="evidence" value="ECO:0007669"/>
    <property type="project" value="InterPro"/>
</dbReference>
<dbReference type="PROSITE" id="PS50195">
    <property type="entry name" value="PX"/>
    <property type="match status" value="1"/>
</dbReference>
<evidence type="ECO:0000256" key="1">
    <source>
        <dbReference type="ARBA" id="ARBA00010883"/>
    </source>
</evidence>
<dbReference type="Pfam" id="PF02194">
    <property type="entry name" value="PXA"/>
    <property type="match status" value="1"/>
</dbReference>
<feature type="domain" description="PXA" evidence="6">
    <location>
        <begin position="146"/>
        <end position="340"/>
    </location>
</feature>
<dbReference type="InterPro" id="IPR003114">
    <property type="entry name" value="Phox_assoc"/>
</dbReference>
<evidence type="ECO:0000256" key="2">
    <source>
        <dbReference type="SAM" id="MobiDB-lite"/>
    </source>
</evidence>
<evidence type="ECO:0000313" key="7">
    <source>
        <dbReference type="EMBL" id="POY76795.1"/>
    </source>
</evidence>
<sequence length="1384" mass="149859">MPAPVPNRGAACVVVLGVGLVVASSATAYARALVALYAVVALLARLLRYALLIAVAPLAIAWLVERRQRQAAPGNSSGPCGEAERPTSLASAHTRRRKAVQPLYFTSPAAWSVTQTRANWEATARSGPRPLLPTSTLHSAARPGTAAVFDTALDSLLQLVTRDFIQKWYSSLSDSPVFPVAVESTIRDVLVAVAARTAKLDWAEILVSRIAPLLSTHLERCRAAEKAVHGRDAGKAPPPDSDEADLLLAGKYAAATSSKKLHPAVDVASPNSRPAEEAWLRGLVESILPLVLPEHEHASPAVRIMIREIVACAVLIPVFETLCDPDFWNRLIEDKASAAIRDQRMVSQFRQALDEGAAVASAGKRSFTAPGKIETEPERKRSLEVISVRTSGRQFDAWLKGISRCATVADAKRLRSDVSAQIRRAKTLTEGRKSDELVEGIPVSQWVDFIERLYTAKRKIDKRISKLGGDSAGFARAPSIYHLAAAETTISFRDILLDPSAVTYAMEYLERRKHASRAVFWLAVEGTKDPLDDIVDDDLVVTTSKTAELQTRAFLDDVKMIWQAYLATDPFGSNPAHLQTIKAFVAATDTATAEITPIDLRTLRHALFAVQHGVLALLQEEDLPGFVRSDLYFKALSSLLPASNTASDPAAPVEEPSIPVPTSPRAPTAWIAVGASTTRSAPALPARPEVARLEATRVLATSEQSKAADPSKVDSRRSPSPSPSPVIARTELLVARETAPPQVSRTHAVIGEQVPTVDGETTPPSLGPPRAGRLPSLSRIDESGVDERQNPLEFLIGSPVDDAEDAPRPPLFEGAEVDDVDLDDEDFVEIRTIDAIQDALSSILESADAQSARSLQSSVTSLPDRVGAPIGRRISGDHVRSKSASALTTLASAAGSTSSGSPKLPLSPTVPSVGLPALPPVRAQRVFDDPETYADPYDSAPNNQSSAAASILMSASLSELEERTSTLHEQELVVDALIRRAELTGNVAELKLLSKSRGMLENELRAITYRLAQLETETEKDKTAFSAQRTRLSIPGTSVGQVSGLGSQSFQLFLVRVQQQTSDASSVEWIVPRRYSEFASLNDRLREQYAATRALDFPTKRLVGTWSKEFIEHRRLGLERYLQELLLLPEVSSDASFCDFLLRQSIAVPSPDVRQKKAGGAATPALVRNLYRGFTAGIDDVLGTSTTSLLDTVVDRLTAQASDLAEQASLGLRVDDLTAGFPNAVAAGSTRGEGLSSFTAPICDLFLTAFDLREDWVRRQAILIVLQQVLGSTIERKLRDTVATLLSPPRLAGYLDGLRASLWPDGQKRPPSEPRSKDQRTDTRNAAISCLSTLMPEFAANLIGRHNAKWGARRLFAAVQSKRLNKHLLYSIVDEVLHLVFPEM</sequence>
<dbReference type="SUPFAM" id="SSF64268">
    <property type="entry name" value="PX domain"/>
    <property type="match status" value="1"/>
</dbReference>
<dbReference type="Gene3D" id="1.10.167.10">
    <property type="entry name" value="Regulator of G-protein Signalling 4, domain 2"/>
    <property type="match status" value="1"/>
</dbReference>
<feature type="compositionally biased region" description="Basic and acidic residues" evidence="2">
    <location>
        <begin position="1306"/>
        <end position="1323"/>
    </location>
</feature>
<evidence type="ECO:0000259" key="4">
    <source>
        <dbReference type="PROSITE" id="PS50132"/>
    </source>
</evidence>
<dbReference type="InterPro" id="IPR036305">
    <property type="entry name" value="RGS_sf"/>
</dbReference>
<dbReference type="Pfam" id="PF08628">
    <property type="entry name" value="Nexin_C"/>
    <property type="match status" value="1"/>
</dbReference>
<dbReference type="InterPro" id="IPR016137">
    <property type="entry name" value="RGS"/>
</dbReference>
<dbReference type="SMART" id="SM00313">
    <property type="entry name" value="PXA"/>
    <property type="match status" value="1"/>
</dbReference>
<feature type="region of interest" description="Disordered" evidence="2">
    <location>
        <begin position="72"/>
        <end position="93"/>
    </location>
</feature>
<dbReference type="PANTHER" id="PTHR22775:SF3">
    <property type="entry name" value="SORTING NEXIN-13"/>
    <property type="match status" value="1"/>
</dbReference>
<evidence type="ECO:0000313" key="8">
    <source>
        <dbReference type="Proteomes" id="UP000237144"/>
    </source>
</evidence>
<comment type="caution">
    <text evidence="7">The sequence shown here is derived from an EMBL/GenBank/DDBJ whole genome shotgun (WGS) entry which is preliminary data.</text>
</comment>
<feature type="domain" description="PX" evidence="5">
    <location>
        <begin position="1031"/>
        <end position="1148"/>
    </location>
</feature>
<feature type="region of interest" description="Disordered" evidence="2">
    <location>
        <begin position="1302"/>
        <end position="1323"/>
    </location>
</feature>
<dbReference type="STRING" id="741276.A0A2S5BJ45"/>
<evidence type="ECO:0000259" key="5">
    <source>
        <dbReference type="PROSITE" id="PS50195"/>
    </source>
</evidence>
<comment type="similarity">
    <text evidence="1">Belongs to the sorting nexin family.</text>
</comment>
<keyword evidence="3" id="KW-1133">Transmembrane helix</keyword>
<dbReference type="InterPro" id="IPR044926">
    <property type="entry name" value="RGS_subdomain_2"/>
</dbReference>
<organism evidence="7 8">
    <name type="scientific">Rhodotorula taiwanensis</name>
    <dbReference type="NCBI Taxonomy" id="741276"/>
    <lineage>
        <taxon>Eukaryota</taxon>
        <taxon>Fungi</taxon>
        <taxon>Dikarya</taxon>
        <taxon>Basidiomycota</taxon>
        <taxon>Pucciniomycotina</taxon>
        <taxon>Microbotryomycetes</taxon>
        <taxon>Sporidiobolales</taxon>
        <taxon>Sporidiobolaceae</taxon>
        <taxon>Rhodotorula</taxon>
    </lineage>
</organism>
<dbReference type="SUPFAM" id="SSF48097">
    <property type="entry name" value="Regulator of G-protein signaling, RGS"/>
    <property type="match status" value="1"/>
</dbReference>
<feature type="transmembrane region" description="Helical" evidence="3">
    <location>
        <begin position="46"/>
        <end position="64"/>
    </location>
</feature>
<feature type="region of interest" description="Disordered" evidence="2">
    <location>
        <begin position="855"/>
        <end position="881"/>
    </location>
</feature>
<evidence type="ECO:0000259" key="6">
    <source>
        <dbReference type="PROSITE" id="PS51207"/>
    </source>
</evidence>
<dbReference type="OrthoDB" id="120967at2759"/>
<dbReference type="PANTHER" id="PTHR22775">
    <property type="entry name" value="SORTING NEXIN"/>
    <property type="match status" value="1"/>
</dbReference>
<dbReference type="Proteomes" id="UP000237144">
    <property type="component" value="Unassembled WGS sequence"/>
</dbReference>
<proteinExistence type="inferred from homology"/>
<reference evidence="7 8" key="1">
    <citation type="journal article" date="2018" name="Front. Microbiol.">
        <title>Prospects for Fungal Bioremediation of Acidic Radioactive Waste Sites: Characterization and Genome Sequence of Rhodotorula taiwanensis MD1149.</title>
        <authorList>
            <person name="Tkavc R."/>
            <person name="Matrosova V.Y."/>
            <person name="Grichenko O.E."/>
            <person name="Gostincar C."/>
            <person name="Volpe R.P."/>
            <person name="Klimenkova P."/>
            <person name="Gaidamakova E.K."/>
            <person name="Zhou C.E."/>
            <person name="Stewart B.J."/>
            <person name="Lyman M.G."/>
            <person name="Malfatti S.A."/>
            <person name="Rubinfeld B."/>
            <person name="Courtot M."/>
            <person name="Singh J."/>
            <person name="Dalgard C.L."/>
            <person name="Hamilton T."/>
            <person name="Frey K.G."/>
            <person name="Gunde-Cimerman N."/>
            <person name="Dugan L."/>
            <person name="Daly M.J."/>
        </authorList>
    </citation>
    <scope>NUCLEOTIDE SEQUENCE [LARGE SCALE GENOMIC DNA]</scope>
    <source>
        <strain evidence="7 8">MD1149</strain>
    </source>
</reference>
<feature type="domain" description="RGS" evidence="4">
    <location>
        <begin position="491"/>
        <end position="636"/>
    </location>
</feature>